<protein>
    <recommendedName>
        <fullName evidence="5">Extensin-like C-terminal domain-containing protein</fullName>
    </recommendedName>
</protein>
<keyword evidence="3" id="KW-0547">Nucleotide-binding</keyword>
<dbReference type="PANTHER" id="PTHR43776:SF7">
    <property type="entry name" value="D,D-DIPEPTIDE TRANSPORT ATP-BINDING PROTEIN DDPF-RELATED"/>
    <property type="match status" value="1"/>
</dbReference>
<dbReference type="Proteomes" id="UP000291088">
    <property type="component" value="Unassembled WGS sequence"/>
</dbReference>
<accession>A0A4Q2T522</accession>
<reference evidence="6 7" key="1">
    <citation type="submission" date="2019-01" db="EMBL/GenBank/DDBJ databases">
        <authorList>
            <person name="Deng T."/>
        </authorList>
    </citation>
    <scope>NUCLEOTIDE SEQUENCE [LARGE SCALE GENOMIC DNA]</scope>
    <source>
        <strain evidence="6 7">F8825</strain>
    </source>
</reference>
<sequence length="127" mass="14001">MALFAGYPTYLWTSENVAAPNARSGEGPPLILILDEPISALDVSIQQEILNLPMHLRDHEGLAYILVGNDLAVISHLCDRAAALQRPLNAAACLYFTTILSPGSDDAHRDHMHLDVMKRTGGYRYCR</sequence>
<keyword evidence="7" id="KW-1185">Reference proteome</keyword>
<feature type="domain" description="Extensin-like C-terminal" evidence="5">
    <location>
        <begin position="68"/>
        <end position="127"/>
    </location>
</feature>
<evidence type="ECO:0000313" key="6">
    <source>
        <dbReference type="EMBL" id="RYC11859.1"/>
    </source>
</evidence>
<dbReference type="InterPro" id="IPR009683">
    <property type="entry name" value="Extensin-like_C"/>
</dbReference>
<proteinExistence type="inferred from homology"/>
<evidence type="ECO:0000313" key="7">
    <source>
        <dbReference type="Proteomes" id="UP000291088"/>
    </source>
</evidence>
<dbReference type="InterPro" id="IPR027417">
    <property type="entry name" value="P-loop_NTPase"/>
</dbReference>
<keyword evidence="4" id="KW-0067">ATP-binding</keyword>
<comment type="similarity">
    <text evidence="1">Belongs to the ABC transporter superfamily.</text>
</comment>
<dbReference type="PANTHER" id="PTHR43776">
    <property type="entry name" value="TRANSPORT ATP-BINDING PROTEIN"/>
    <property type="match status" value="1"/>
</dbReference>
<dbReference type="Gene3D" id="3.40.50.300">
    <property type="entry name" value="P-loop containing nucleotide triphosphate hydrolases"/>
    <property type="match status" value="1"/>
</dbReference>
<evidence type="ECO:0000256" key="4">
    <source>
        <dbReference type="ARBA" id="ARBA00022840"/>
    </source>
</evidence>
<dbReference type="OrthoDB" id="9809788at2"/>
<keyword evidence="2" id="KW-0813">Transport</keyword>
<comment type="caution">
    <text evidence="6">The sequence shown here is derived from an EMBL/GenBank/DDBJ whole genome shotgun (WGS) entry which is preliminary data.</text>
</comment>
<evidence type="ECO:0000259" key="5">
    <source>
        <dbReference type="Pfam" id="PF06904"/>
    </source>
</evidence>
<evidence type="ECO:0000256" key="3">
    <source>
        <dbReference type="ARBA" id="ARBA00022741"/>
    </source>
</evidence>
<dbReference type="InterPro" id="IPR050319">
    <property type="entry name" value="ABC_transp_ATP-bind"/>
</dbReference>
<evidence type="ECO:0000256" key="2">
    <source>
        <dbReference type="ARBA" id="ARBA00022448"/>
    </source>
</evidence>
<evidence type="ECO:0000256" key="1">
    <source>
        <dbReference type="ARBA" id="ARBA00005417"/>
    </source>
</evidence>
<dbReference type="Pfam" id="PF06904">
    <property type="entry name" value="Extensin-like_C"/>
    <property type="match status" value="1"/>
</dbReference>
<dbReference type="AlphaFoldDB" id="A0A4Q2T522"/>
<dbReference type="EMBL" id="SDVB01000238">
    <property type="protein sequence ID" value="RYC11859.1"/>
    <property type="molecule type" value="Genomic_DNA"/>
</dbReference>
<dbReference type="GO" id="GO:0005524">
    <property type="term" value="F:ATP binding"/>
    <property type="evidence" value="ECO:0007669"/>
    <property type="project" value="UniProtKB-KW"/>
</dbReference>
<gene>
    <name evidence="6" type="ORF">EUU22_12375</name>
</gene>
<name>A0A4Q2T522_9HYPH</name>
<organism evidence="6 7">
    <name type="scientific">Ciceribacter ferrooxidans</name>
    <dbReference type="NCBI Taxonomy" id="2509717"/>
    <lineage>
        <taxon>Bacteria</taxon>
        <taxon>Pseudomonadati</taxon>
        <taxon>Pseudomonadota</taxon>
        <taxon>Alphaproteobacteria</taxon>
        <taxon>Hyphomicrobiales</taxon>
        <taxon>Rhizobiaceae</taxon>
        <taxon>Ciceribacter</taxon>
    </lineage>
</organism>
<dbReference type="SUPFAM" id="SSF52540">
    <property type="entry name" value="P-loop containing nucleoside triphosphate hydrolases"/>
    <property type="match status" value="1"/>
</dbReference>